<evidence type="ECO:0000313" key="3">
    <source>
        <dbReference type="Proteomes" id="UP001515480"/>
    </source>
</evidence>
<gene>
    <name evidence="2" type="ORF">AB1Y20_011365</name>
</gene>
<evidence type="ECO:0000313" key="2">
    <source>
        <dbReference type="EMBL" id="KAL1503313.1"/>
    </source>
</evidence>
<sequence length="282" mass="31224">MKRRSRRACSPEAWRRQSRAEDELSLVHGGSAVVQQIAVATNMSSCIDEKRGGVLVCAASNAAADHLAEKILLTQVSVVRLYARAHNPSSSHSPSLLLESHLEALASDPNSSASEYVRLRKLRAEFAELSPLDSKHLDQLRRTAEAEVLSKADVVVCTCSTAAESRIVTRAFHFLLVDEAAQALEPESFMIYELHEPLLDSPQLRTGIAARARIYSPPFASLCAYVLSVLSAIRRRLIGSRARHTTLSGLLGRSSPSHRHRHRFSPFSFLPRYSIDARHLVR</sequence>
<dbReference type="Pfam" id="PF13086">
    <property type="entry name" value="AAA_11"/>
    <property type="match status" value="2"/>
</dbReference>
<dbReference type="Gene3D" id="6.10.140.1240">
    <property type="match status" value="1"/>
</dbReference>
<dbReference type="PANTHER" id="PTHR10887:SF364">
    <property type="entry name" value="REGULATOR OF NONSENSE TRANSCRIPTS 1"/>
    <property type="match status" value="1"/>
</dbReference>
<name>A0AB34IP46_PRYPA</name>
<keyword evidence="3" id="KW-1185">Reference proteome</keyword>
<dbReference type="Gene3D" id="3.40.50.300">
    <property type="entry name" value="P-loop containing nucleotide triphosphate hydrolases"/>
    <property type="match status" value="1"/>
</dbReference>
<dbReference type="SUPFAM" id="SSF52540">
    <property type="entry name" value="P-loop containing nucleoside triphosphate hydrolases"/>
    <property type="match status" value="1"/>
</dbReference>
<feature type="domain" description="DNA2/NAM7 helicase helicase" evidence="1">
    <location>
        <begin position="118"/>
        <end position="188"/>
    </location>
</feature>
<dbReference type="GO" id="GO:0000184">
    <property type="term" value="P:nuclear-transcribed mRNA catabolic process, nonsense-mediated decay"/>
    <property type="evidence" value="ECO:0007669"/>
    <property type="project" value="TreeGrafter"/>
</dbReference>
<dbReference type="GO" id="GO:0003724">
    <property type="term" value="F:RNA helicase activity"/>
    <property type="evidence" value="ECO:0007669"/>
    <property type="project" value="TreeGrafter"/>
</dbReference>
<organism evidence="2 3">
    <name type="scientific">Prymnesium parvum</name>
    <name type="common">Toxic golden alga</name>
    <dbReference type="NCBI Taxonomy" id="97485"/>
    <lineage>
        <taxon>Eukaryota</taxon>
        <taxon>Haptista</taxon>
        <taxon>Haptophyta</taxon>
        <taxon>Prymnesiophyceae</taxon>
        <taxon>Prymnesiales</taxon>
        <taxon>Prymnesiaceae</taxon>
        <taxon>Prymnesium</taxon>
    </lineage>
</organism>
<comment type="caution">
    <text evidence="2">The sequence shown here is derived from an EMBL/GenBank/DDBJ whole genome shotgun (WGS) entry which is preliminary data.</text>
</comment>
<dbReference type="InterPro" id="IPR027417">
    <property type="entry name" value="P-loop_NTPase"/>
</dbReference>
<reference evidence="2 3" key="1">
    <citation type="journal article" date="2024" name="Science">
        <title>Giant polyketide synthase enzymes in the biosynthesis of giant marine polyether toxins.</title>
        <authorList>
            <person name="Fallon T.R."/>
            <person name="Shende V.V."/>
            <person name="Wierzbicki I.H."/>
            <person name="Pendleton A.L."/>
            <person name="Watervoot N.F."/>
            <person name="Auber R.P."/>
            <person name="Gonzalez D.J."/>
            <person name="Wisecaver J.H."/>
            <person name="Moore B.S."/>
        </authorList>
    </citation>
    <scope>NUCLEOTIDE SEQUENCE [LARGE SCALE GENOMIC DNA]</scope>
    <source>
        <strain evidence="2 3">12B1</strain>
    </source>
</reference>
<dbReference type="Proteomes" id="UP001515480">
    <property type="component" value="Unassembled WGS sequence"/>
</dbReference>
<feature type="domain" description="DNA2/NAM7 helicase helicase" evidence="1">
    <location>
        <begin position="17"/>
        <end position="107"/>
    </location>
</feature>
<dbReference type="EMBL" id="JBGBPQ010000022">
    <property type="protein sequence ID" value="KAL1503313.1"/>
    <property type="molecule type" value="Genomic_DNA"/>
</dbReference>
<dbReference type="PANTHER" id="PTHR10887">
    <property type="entry name" value="DNA2/NAM7 HELICASE FAMILY"/>
    <property type="match status" value="1"/>
</dbReference>
<accession>A0AB34IP46</accession>
<dbReference type="InterPro" id="IPR041677">
    <property type="entry name" value="DNA2/NAM7_AAA_11"/>
</dbReference>
<dbReference type="AlphaFoldDB" id="A0AB34IP46"/>
<proteinExistence type="predicted"/>
<evidence type="ECO:0000259" key="1">
    <source>
        <dbReference type="Pfam" id="PF13086"/>
    </source>
</evidence>
<dbReference type="InterPro" id="IPR045055">
    <property type="entry name" value="DNA2/NAM7-like"/>
</dbReference>
<protein>
    <recommendedName>
        <fullName evidence="1">DNA2/NAM7 helicase helicase domain-containing protein</fullName>
    </recommendedName>
</protein>
<dbReference type="GO" id="GO:0005737">
    <property type="term" value="C:cytoplasm"/>
    <property type="evidence" value="ECO:0007669"/>
    <property type="project" value="TreeGrafter"/>
</dbReference>